<accession>A0A0J1GZP3</accession>
<dbReference type="AlphaFoldDB" id="A0A0J1GZP3"/>
<dbReference type="STRING" id="1195763.ABT56_13010"/>
<sequence>MLPQPHLVYIQVHQNRFRVYWPVEDKQYGVESGAPFSSSHLAVGNIDVAAKQLKQAIDHGVPASIFRKPIIAVIQQCHFSDEPLTEVEKVVLIELSRAAGAQQVYVWQQEPLTQEQLLAKRYFQ</sequence>
<dbReference type="RefSeq" id="WP_047879315.1">
    <property type="nucleotide sequence ID" value="NZ_LDOT01000016.1"/>
</dbReference>
<keyword evidence="2" id="KW-1185">Reference proteome</keyword>
<evidence type="ECO:0000313" key="1">
    <source>
        <dbReference type="EMBL" id="KLV05111.1"/>
    </source>
</evidence>
<dbReference type="Proteomes" id="UP000036097">
    <property type="component" value="Unassembled WGS sequence"/>
</dbReference>
<dbReference type="PATRIC" id="fig|1195763.3.peg.2752"/>
<comment type="caution">
    <text evidence="1">The sequence shown here is derived from an EMBL/GenBank/DDBJ whole genome shotgun (WGS) entry which is preliminary data.</text>
</comment>
<reference evidence="1 2" key="1">
    <citation type="submission" date="2015-05" db="EMBL/GenBank/DDBJ databases">
        <title>Photobacterium galathea sp. nov.</title>
        <authorList>
            <person name="Machado H."/>
            <person name="Gram L."/>
        </authorList>
    </citation>
    <scope>NUCLEOTIDE SEQUENCE [LARGE SCALE GENOMIC DNA]</scope>
    <source>
        <strain evidence="1 2">CGMCC 1.12159</strain>
    </source>
</reference>
<protein>
    <submittedName>
        <fullName evidence="1">Uncharacterized protein</fullName>
    </submittedName>
</protein>
<name>A0A0J1GZP3_9GAMM</name>
<proteinExistence type="predicted"/>
<organism evidence="1 2">
    <name type="scientific">Photobacterium aquae</name>
    <dbReference type="NCBI Taxonomy" id="1195763"/>
    <lineage>
        <taxon>Bacteria</taxon>
        <taxon>Pseudomonadati</taxon>
        <taxon>Pseudomonadota</taxon>
        <taxon>Gammaproteobacteria</taxon>
        <taxon>Vibrionales</taxon>
        <taxon>Vibrionaceae</taxon>
        <taxon>Photobacterium</taxon>
    </lineage>
</organism>
<evidence type="ECO:0000313" key="2">
    <source>
        <dbReference type="Proteomes" id="UP000036097"/>
    </source>
</evidence>
<dbReference type="EMBL" id="LDOT01000016">
    <property type="protein sequence ID" value="KLV05111.1"/>
    <property type="molecule type" value="Genomic_DNA"/>
</dbReference>
<gene>
    <name evidence="1" type="ORF">ABT56_13010</name>
</gene>